<dbReference type="Proteomes" id="UP001199642">
    <property type="component" value="Chromosome"/>
</dbReference>
<dbReference type="Gene3D" id="1.10.1220.10">
    <property type="entry name" value="Met repressor-like"/>
    <property type="match status" value="1"/>
</dbReference>
<dbReference type="EMBL" id="CP082781">
    <property type="protein sequence ID" value="UGS25716.1"/>
    <property type="molecule type" value="Genomic_DNA"/>
</dbReference>
<organism evidence="3 4">
    <name type="scientific">Microbacterium resistens</name>
    <dbReference type="NCBI Taxonomy" id="156977"/>
    <lineage>
        <taxon>Bacteria</taxon>
        <taxon>Bacillati</taxon>
        <taxon>Actinomycetota</taxon>
        <taxon>Actinomycetes</taxon>
        <taxon>Micrococcales</taxon>
        <taxon>Microbacteriaceae</taxon>
        <taxon>Microbacterium</taxon>
    </lineage>
</organism>
<evidence type="ECO:0000313" key="4">
    <source>
        <dbReference type="Proteomes" id="UP001199642"/>
    </source>
</evidence>
<sequence>MATITIRSLSDEVVGALKERARRNERSMEAEVRDLLTRIASGEEVVSRAEEDVRRQVNAHQWTVPGSRFNAWIRANPLTAEERALMDDWQTDLDEWRRIPPDEDEFEDPWERAERHVRQWRTDQEPTAREDPRA</sequence>
<dbReference type="RefSeq" id="WP_231819516.1">
    <property type="nucleotide sequence ID" value="NZ_CP082781.1"/>
</dbReference>
<name>A0ABY3RPE1_9MICO</name>
<reference evidence="3 4" key="1">
    <citation type="submission" date="2023-01" db="EMBL/GenBank/DDBJ databases">
        <title>Characterization of estradiol degrading bacteria Microbacterium sp. MZT7 and reveal degrading genes through genome analysis.</title>
        <authorList>
            <person name="Hao P."/>
            <person name="Gao Y."/>
        </authorList>
    </citation>
    <scope>NUCLEOTIDE SEQUENCE [LARGE SCALE GENOMIC DNA]</scope>
    <source>
        <strain evidence="3 4">MZT7</strain>
    </source>
</reference>
<dbReference type="InterPro" id="IPR010985">
    <property type="entry name" value="Ribbon_hlx_hlx"/>
</dbReference>
<dbReference type="Pfam" id="PF22513">
    <property type="entry name" value="FitA-like_RHH"/>
    <property type="match status" value="1"/>
</dbReference>
<keyword evidence="4" id="KW-1185">Reference proteome</keyword>
<evidence type="ECO:0000256" key="1">
    <source>
        <dbReference type="SAM" id="MobiDB-lite"/>
    </source>
</evidence>
<evidence type="ECO:0000259" key="2">
    <source>
        <dbReference type="Pfam" id="PF22513"/>
    </source>
</evidence>
<dbReference type="SUPFAM" id="SSF47598">
    <property type="entry name" value="Ribbon-helix-helix"/>
    <property type="match status" value="1"/>
</dbReference>
<feature type="region of interest" description="Disordered" evidence="1">
    <location>
        <begin position="98"/>
        <end position="134"/>
    </location>
</feature>
<protein>
    <recommendedName>
        <fullName evidence="2">Antitoxin FitA-like ribbon-helix-helix domain-containing protein</fullName>
    </recommendedName>
</protein>
<feature type="compositionally biased region" description="Basic and acidic residues" evidence="1">
    <location>
        <begin position="109"/>
        <end position="134"/>
    </location>
</feature>
<accession>A0ABY3RPE1</accession>
<evidence type="ECO:0000313" key="3">
    <source>
        <dbReference type="EMBL" id="UGS25716.1"/>
    </source>
</evidence>
<gene>
    <name evidence="3" type="ORF">K8F61_13730</name>
</gene>
<dbReference type="InterPro" id="IPR013321">
    <property type="entry name" value="Arc_rbn_hlx_hlx"/>
</dbReference>
<dbReference type="InterPro" id="IPR053853">
    <property type="entry name" value="FitA-like_RHH"/>
</dbReference>
<feature type="domain" description="Antitoxin FitA-like ribbon-helix-helix" evidence="2">
    <location>
        <begin position="2"/>
        <end position="39"/>
    </location>
</feature>
<proteinExistence type="predicted"/>